<dbReference type="InterPro" id="IPR022742">
    <property type="entry name" value="Hydrolase_4"/>
</dbReference>
<dbReference type="AlphaFoldDB" id="A0A4Q9Q6Q3"/>
<evidence type="ECO:0000313" key="4">
    <source>
        <dbReference type="Proteomes" id="UP000292082"/>
    </source>
</evidence>
<dbReference type="GO" id="GO:0016787">
    <property type="term" value="F:hydrolase activity"/>
    <property type="evidence" value="ECO:0007669"/>
    <property type="project" value="UniProtKB-KW"/>
</dbReference>
<dbReference type="PANTHER" id="PTHR43798">
    <property type="entry name" value="MONOACYLGLYCEROL LIPASE"/>
    <property type="match status" value="1"/>
</dbReference>
<dbReference type="EMBL" id="ML145091">
    <property type="protein sequence ID" value="TBU63049.1"/>
    <property type="molecule type" value="Genomic_DNA"/>
</dbReference>
<dbReference type="InterPro" id="IPR050266">
    <property type="entry name" value="AB_hydrolase_sf"/>
</dbReference>
<protein>
    <submittedName>
        <fullName evidence="3">Alpha/beta-hydrolase</fullName>
    </submittedName>
</protein>
<evidence type="ECO:0000313" key="3">
    <source>
        <dbReference type="EMBL" id="TBU63049.1"/>
    </source>
</evidence>
<dbReference type="Gene3D" id="3.40.50.1820">
    <property type="entry name" value="alpha/beta hydrolase"/>
    <property type="match status" value="1"/>
</dbReference>
<dbReference type="PANTHER" id="PTHR43798:SF33">
    <property type="entry name" value="HYDROLASE, PUTATIVE (AFU_ORTHOLOGUE AFUA_2G14860)-RELATED"/>
    <property type="match status" value="1"/>
</dbReference>
<feature type="compositionally biased region" description="Basic and acidic residues" evidence="1">
    <location>
        <begin position="179"/>
        <end position="191"/>
    </location>
</feature>
<dbReference type="SUPFAM" id="SSF53474">
    <property type="entry name" value="alpha/beta-Hydrolases"/>
    <property type="match status" value="1"/>
</dbReference>
<sequence length="275" mass="30204">MPLSGELSLTSPDGNKIWAESAGEPSKPALVFIHGMGCTALGFDNQFADPDLLHNFHLIRYELRGHGRSGAPVESEGYESIRYAEDFKTVCEAFGVEKPFLVGWLYFTYLRSLGGAIAVDVINAYGPTYLSGIIYCGGGAIHLEYGMSTTSAFLVGAFGTLMTDAYVAPNLLPTEIADDGRIPRSTTAREDSELEPQADASAEWERRVRNVPVFVVQGREDQHRNWEAMRALLERLYADLEIYMLDGVGHSPHLESPAETNKAIGTWVGKVLARE</sequence>
<dbReference type="STRING" id="114155.A0A4Q9Q6Q3"/>
<evidence type="ECO:0000256" key="1">
    <source>
        <dbReference type="SAM" id="MobiDB-lite"/>
    </source>
</evidence>
<gene>
    <name evidence="3" type="ORF">BD310DRAFT_965124</name>
</gene>
<dbReference type="GO" id="GO:0016020">
    <property type="term" value="C:membrane"/>
    <property type="evidence" value="ECO:0007669"/>
    <property type="project" value="TreeGrafter"/>
</dbReference>
<proteinExistence type="predicted"/>
<evidence type="ECO:0000259" key="2">
    <source>
        <dbReference type="Pfam" id="PF12146"/>
    </source>
</evidence>
<name>A0A4Q9Q6Q3_9APHY</name>
<keyword evidence="3" id="KW-0378">Hydrolase</keyword>
<feature type="domain" description="Serine aminopeptidase S33" evidence="2">
    <location>
        <begin position="26"/>
        <end position="256"/>
    </location>
</feature>
<organism evidence="3 4">
    <name type="scientific">Dichomitus squalens</name>
    <dbReference type="NCBI Taxonomy" id="114155"/>
    <lineage>
        <taxon>Eukaryota</taxon>
        <taxon>Fungi</taxon>
        <taxon>Dikarya</taxon>
        <taxon>Basidiomycota</taxon>
        <taxon>Agaricomycotina</taxon>
        <taxon>Agaricomycetes</taxon>
        <taxon>Polyporales</taxon>
        <taxon>Polyporaceae</taxon>
        <taxon>Dichomitus</taxon>
    </lineage>
</organism>
<keyword evidence="4" id="KW-1185">Reference proteome</keyword>
<dbReference type="Proteomes" id="UP000292082">
    <property type="component" value="Unassembled WGS sequence"/>
</dbReference>
<reference evidence="3 4" key="1">
    <citation type="submission" date="2019-01" db="EMBL/GenBank/DDBJ databases">
        <title>Draft genome sequences of three monokaryotic isolates of the white-rot basidiomycete fungus Dichomitus squalens.</title>
        <authorList>
            <consortium name="DOE Joint Genome Institute"/>
            <person name="Lopez S.C."/>
            <person name="Andreopoulos B."/>
            <person name="Pangilinan J."/>
            <person name="Lipzen A."/>
            <person name="Riley R."/>
            <person name="Ahrendt S."/>
            <person name="Ng V."/>
            <person name="Barry K."/>
            <person name="Daum C."/>
            <person name="Grigoriev I.V."/>
            <person name="Hilden K.S."/>
            <person name="Makela M.R."/>
            <person name="de Vries R.P."/>
        </authorList>
    </citation>
    <scope>NUCLEOTIDE SEQUENCE [LARGE SCALE GENOMIC DNA]</scope>
    <source>
        <strain evidence="3 4">CBS 464.89</strain>
    </source>
</reference>
<dbReference type="InterPro" id="IPR029058">
    <property type="entry name" value="AB_hydrolase_fold"/>
</dbReference>
<dbReference type="Pfam" id="PF12146">
    <property type="entry name" value="Hydrolase_4"/>
    <property type="match status" value="1"/>
</dbReference>
<accession>A0A4Q9Q6Q3</accession>
<feature type="region of interest" description="Disordered" evidence="1">
    <location>
        <begin position="179"/>
        <end position="201"/>
    </location>
</feature>